<accession>A0A919MAB7</accession>
<protein>
    <submittedName>
        <fullName evidence="1">Uncharacterized protein</fullName>
    </submittedName>
</protein>
<keyword evidence="2" id="KW-1185">Reference proteome</keyword>
<organism evidence="1 2">
    <name type="scientific">Actinoplanes cyaneus</name>
    <dbReference type="NCBI Taxonomy" id="52696"/>
    <lineage>
        <taxon>Bacteria</taxon>
        <taxon>Bacillati</taxon>
        <taxon>Actinomycetota</taxon>
        <taxon>Actinomycetes</taxon>
        <taxon>Micromonosporales</taxon>
        <taxon>Micromonosporaceae</taxon>
        <taxon>Actinoplanes</taxon>
    </lineage>
</organism>
<comment type="caution">
    <text evidence="1">The sequence shown here is derived from an EMBL/GenBank/DDBJ whole genome shotgun (WGS) entry which is preliminary data.</text>
</comment>
<evidence type="ECO:0000313" key="1">
    <source>
        <dbReference type="EMBL" id="GID70358.1"/>
    </source>
</evidence>
<dbReference type="EMBL" id="BOMH01000073">
    <property type="protein sequence ID" value="GID70358.1"/>
    <property type="molecule type" value="Genomic_DNA"/>
</dbReference>
<dbReference type="AlphaFoldDB" id="A0A919MAB7"/>
<proteinExistence type="predicted"/>
<name>A0A919MAB7_9ACTN</name>
<reference evidence="1" key="1">
    <citation type="submission" date="2021-01" db="EMBL/GenBank/DDBJ databases">
        <title>Whole genome shotgun sequence of Actinoplanes cyaneus NBRC 14990.</title>
        <authorList>
            <person name="Komaki H."/>
            <person name="Tamura T."/>
        </authorList>
    </citation>
    <scope>NUCLEOTIDE SEQUENCE</scope>
    <source>
        <strain evidence="1">NBRC 14990</strain>
    </source>
</reference>
<dbReference type="Proteomes" id="UP000619479">
    <property type="component" value="Unassembled WGS sequence"/>
</dbReference>
<evidence type="ECO:0000313" key="2">
    <source>
        <dbReference type="Proteomes" id="UP000619479"/>
    </source>
</evidence>
<gene>
    <name evidence="1" type="ORF">Acy02nite_82390</name>
</gene>
<sequence length="131" mass="14696">MGHQPEHSESFAGLVRAAESDGSDRQHAAGVWPRPISDGRWIDDRGIHWQIRGRELEPAGPPLRRLLKRADLRFLHAYGAHPREVSGRESEALLERVGRFAAGDVPAHSAFRLAEFRSNDRQAMLVIEEAC</sequence>
<dbReference type="RefSeq" id="WP_264653405.1">
    <property type="nucleotide sequence ID" value="NZ_BAAAUC010000035.1"/>
</dbReference>